<evidence type="ECO:0000313" key="8">
    <source>
        <dbReference type="Proteomes" id="UP001342314"/>
    </source>
</evidence>
<dbReference type="InterPro" id="IPR051209">
    <property type="entry name" value="FAD-bind_Monooxygenase_sf"/>
</dbReference>
<feature type="region of interest" description="Disordered" evidence="5">
    <location>
        <begin position="1"/>
        <end position="23"/>
    </location>
</feature>
<evidence type="ECO:0008006" key="9">
    <source>
        <dbReference type="Google" id="ProtNLM"/>
    </source>
</evidence>
<dbReference type="PANTHER" id="PTHR42877:SF5">
    <property type="entry name" value="L-ORNITHINE N(5)-MONOOXYGENASE-RELATED"/>
    <property type="match status" value="1"/>
</dbReference>
<keyword evidence="6" id="KW-1133">Transmembrane helix</keyword>
<accession>A0AAV5GVK8</accession>
<name>A0AAV5GVK8_9BASI</name>
<dbReference type="EMBL" id="BQKY01000014">
    <property type="protein sequence ID" value="GJN93521.1"/>
    <property type="molecule type" value="Genomic_DNA"/>
</dbReference>
<sequence>MSEKQPLVARKGQPFQQTSAEDRKEHYTASVSHLVSGSVIIMGAGLSGMAAAIQLKRKLGLDDVLVYEKTSDVGGTWNVNRYPGAACDIPISFYSFSFYPAYNASSQWAGQKEILTYLHEVQDKFNLRNIVFRTAVETATFSRDDGLWHLSVRDEETGKVRQRTCNILLSCLGGLTIPNDPPFDPKDFNGKVFHSARWDQSVSIKDKDLVIVGNGCSAAQIVPEVIKEAKSVTQVARSRQSIVRRPHVPDGPFLRFLIRYVPGFAFILRFFIFVVMEHFFSFTHLVKGRKKREWLVKDTKAFIREVAPKKYWDVLEPDFDVAAKRRVFDTGYYESLNAPNMELIADDTVTSVKGDKVYTKGGRELRADVIALATGFKVRDYLFPLKIYNSEGVSLQDLLNKTKVKTYQSTLISGFENFFWLMGPNSATGHSSVLFTTEAQLNLVFHLIRPILAKLKQAPNAKPAPYVGVTPAAEDRFYADLRKEMKNRVWEKDGGVSWYVDKSTGLCTTLYPWSQVHFWRSCTFPRYGDFKWTGASPPSAWRSWLGWC</sequence>
<evidence type="ECO:0000256" key="1">
    <source>
        <dbReference type="ARBA" id="ARBA00010139"/>
    </source>
</evidence>
<evidence type="ECO:0000256" key="3">
    <source>
        <dbReference type="ARBA" id="ARBA00022827"/>
    </source>
</evidence>
<protein>
    <recommendedName>
        <fullName evidence="9">FAD/NAD(P)-binding domain-containing protein</fullName>
    </recommendedName>
</protein>
<comment type="caution">
    <text evidence="7">The sequence shown here is derived from an EMBL/GenBank/DDBJ whole genome shotgun (WGS) entry which is preliminary data.</text>
</comment>
<keyword evidence="4" id="KW-0560">Oxidoreductase</keyword>
<keyword evidence="8" id="KW-1185">Reference proteome</keyword>
<dbReference type="Gene3D" id="3.50.50.60">
    <property type="entry name" value="FAD/NAD(P)-binding domain"/>
    <property type="match status" value="2"/>
</dbReference>
<evidence type="ECO:0000313" key="7">
    <source>
        <dbReference type="EMBL" id="GJN93521.1"/>
    </source>
</evidence>
<evidence type="ECO:0000256" key="2">
    <source>
        <dbReference type="ARBA" id="ARBA00022630"/>
    </source>
</evidence>
<dbReference type="SUPFAM" id="SSF51905">
    <property type="entry name" value="FAD/NAD(P)-binding domain"/>
    <property type="match status" value="1"/>
</dbReference>
<dbReference type="GO" id="GO:0004499">
    <property type="term" value="F:N,N-dimethylaniline monooxygenase activity"/>
    <property type="evidence" value="ECO:0007669"/>
    <property type="project" value="InterPro"/>
</dbReference>
<dbReference type="PRINTS" id="PR00370">
    <property type="entry name" value="FMOXYGENASE"/>
</dbReference>
<dbReference type="AlphaFoldDB" id="A0AAV5GVK8"/>
<dbReference type="InterPro" id="IPR020946">
    <property type="entry name" value="Flavin_mOase-like"/>
</dbReference>
<dbReference type="GO" id="GO:0050661">
    <property type="term" value="F:NADP binding"/>
    <property type="evidence" value="ECO:0007669"/>
    <property type="project" value="InterPro"/>
</dbReference>
<dbReference type="GO" id="GO:0050660">
    <property type="term" value="F:flavin adenine dinucleotide binding"/>
    <property type="evidence" value="ECO:0007669"/>
    <property type="project" value="InterPro"/>
</dbReference>
<dbReference type="Proteomes" id="UP001342314">
    <property type="component" value="Unassembled WGS sequence"/>
</dbReference>
<keyword evidence="6" id="KW-0812">Transmembrane</keyword>
<evidence type="ECO:0000256" key="6">
    <source>
        <dbReference type="SAM" id="Phobius"/>
    </source>
</evidence>
<gene>
    <name evidence="7" type="ORF">Rhopal_006578-T1</name>
</gene>
<keyword evidence="6" id="KW-0472">Membrane</keyword>
<dbReference type="PANTHER" id="PTHR42877">
    <property type="entry name" value="L-ORNITHINE N(5)-MONOOXYGENASE-RELATED"/>
    <property type="match status" value="1"/>
</dbReference>
<dbReference type="InterPro" id="IPR000960">
    <property type="entry name" value="Flavin_mOase"/>
</dbReference>
<keyword evidence="2" id="KW-0285">Flavoprotein</keyword>
<comment type="similarity">
    <text evidence="1">Belongs to the FAD-binding monooxygenase family.</text>
</comment>
<dbReference type="InterPro" id="IPR036188">
    <property type="entry name" value="FAD/NAD-bd_sf"/>
</dbReference>
<reference evidence="7 8" key="1">
    <citation type="submission" date="2021-12" db="EMBL/GenBank/DDBJ databases">
        <title>High titer production of polyol ester of fatty acids by Rhodotorula paludigena BS15 towards product separation-free biomass refinery.</title>
        <authorList>
            <person name="Mano J."/>
            <person name="Ono H."/>
            <person name="Tanaka T."/>
            <person name="Naito K."/>
            <person name="Sushida H."/>
            <person name="Ike M."/>
            <person name="Tokuyasu K."/>
            <person name="Kitaoka M."/>
        </authorList>
    </citation>
    <scope>NUCLEOTIDE SEQUENCE [LARGE SCALE GENOMIC DNA]</scope>
    <source>
        <strain evidence="7 8">BS15</strain>
    </source>
</reference>
<evidence type="ECO:0000256" key="5">
    <source>
        <dbReference type="SAM" id="MobiDB-lite"/>
    </source>
</evidence>
<organism evidence="7 8">
    <name type="scientific">Rhodotorula paludigena</name>
    <dbReference type="NCBI Taxonomy" id="86838"/>
    <lineage>
        <taxon>Eukaryota</taxon>
        <taxon>Fungi</taxon>
        <taxon>Dikarya</taxon>
        <taxon>Basidiomycota</taxon>
        <taxon>Pucciniomycotina</taxon>
        <taxon>Microbotryomycetes</taxon>
        <taxon>Sporidiobolales</taxon>
        <taxon>Sporidiobolaceae</taxon>
        <taxon>Rhodotorula</taxon>
    </lineage>
</organism>
<keyword evidence="3" id="KW-0274">FAD</keyword>
<evidence type="ECO:0000256" key="4">
    <source>
        <dbReference type="ARBA" id="ARBA00023002"/>
    </source>
</evidence>
<dbReference type="Pfam" id="PF00743">
    <property type="entry name" value="FMO-like"/>
    <property type="match status" value="1"/>
</dbReference>
<proteinExistence type="inferred from homology"/>
<feature type="transmembrane region" description="Helical" evidence="6">
    <location>
        <begin position="260"/>
        <end position="282"/>
    </location>
</feature>